<dbReference type="SUPFAM" id="SSF56925">
    <property type="entry name" value="OMPA-like"/>
    <property type="match status" value="1"/>
</dbReference>
<name>A0A7W8G9D2_9SPIR</name>
<keyword evidence="4" id="KW-1185">Reference proteome</keyword>
<organism evidence="3 4">
    <name type="scientific">Treponema ruminis</name>
    <dbReference type="NCBI Taxonomy" id="744515"/>
    <lineage>
        <taxon>Bacteria</taxon>
        <taxon>Pseudomonadati</taxon>
        <taxon>Spirochaetota</taxon>
        <taxon>Spirochaetia</taxon>
        <taxon>Spirochaetales</taxon>
        <taxon>Treponemataceae</taxon>
        <taxon>Treponema</taxon>
    </lineage>
</organism>
<comment type="caution">
    <text evidence="3">The sequence shown here is derived from an EMBL/GenBank/DDBJ whole genome shotgun (WGS) entry which is preliminary data.</text>
</comment>
<dbReference type="RefSeq" id="WP_184659399.1">
    <property type="nucleotide sequence ID" value="NZ_CP031518.1"/>
</dbReference>
<accession>A0A7W8G9D2</accession>
<evidence type="ECO:0000313" key="4">
    <source>
        <dbReference type="Proteomes" id="UP000518887"/>
    </source>
</evidence>
<evidence type="ECO:0000259" key="2">
    <source>
        <dbReference type="Pfam" id="PF13505"/>
    </source>
</evidence>
<evidence type="ECO:0000313" key="3">
    <source>
        <dbReference type="EMBL" id="MBB5226284.1"/>
    </source>
</evidence>
<dbReference type="InterPro" id="IPR027385">
    <property type="entry name" value="Beta-barrel_OMP"/>
</dbReference>
<dbReference type="Proteomes" id="UP000518887">
    <property type="component" value="Unassembled WGS sequence"/>
</dbReference>
<dbReference type="Pfam" id="PF13505">
    <property type="entry name" value="OMP_b-brl"/>
    <property type="match status" value="1"/>
</dbReference>
<feature type="domain" description="Outer membrane protein beta-barrel" evidence="2">
    <location>
        <begin position="71"/>
        <end position="282"/>
    </location>
</feature>
<protein>
    <recommendedName>
        <fullName evidence="2">Outer membrane protein beta-barrel domain-containing protein</fullName>
    </recommendedName>
</protein>
<gene>
    <name evidence="3" type="ORF">HNP76_001657</name>
</gene>
<dbReference type="EMBL" id="JACHFQ010000005">
    <property type="protein sequence ID" value="MBB5226284.1"/>
    <property type="molecule type" value="Genomic_DNA"/>
</dbReference>
<dbReference type="InterPro" id="IPR011250">
    <property type="entry name" value="OMP/PagP_B-barrel"/>
</dbReference>
<proteinExistence type="predicted"/>
<reference evidence="3 4" key="1">
    <citation type="submission" date="2020-08" db="EMBL/GenBank/DDBJ databases">
        <title>Genomic Encyclopedia of Type Strains, Phase IV (KMG-IV): sequencing the most valuable type-strain genomes for metagenomic binning, comparative biology and taxonomic classification.</title>
        <authorList>
            <person name="Goeker M."/>
        </authorList>
    </citation>
    <scope>NUCLEOTIDE SEQUENCE [LARGE SCALE GENOMIC DNA]</scope>
    <source>
        <strain evidence="3 4">DSM 103462</strain>
    </source>
</reference>
<sequence>MRSDAAYGLWNWDRFACVDGVGEGFIFDDYLDKTTGVNAYFTPNEALSVGFHLPLDLTGAHSADVVTKDDGTAESDPYVSGSLTDAWLSSAVVFAYKIDSVGTAKAGLKLNNGTTTEKAIMEDLLGKDRVAALEKAGTSFSESKIYNRDKDGKDVKTWVEIAAAFELTSVENLYAALGVVIPTLNTKPIKANAYGKYSVNEQLAVHAVVGTKINEFDAKDFGKKATKDLFNGFGFLAGVGVDYALDGGIALFADARYANGVYCGKNSDADAKADHFTLGLGATKGFSNGLIGVAFEGSTNKGGRYALKPNDKGAQDKFSWEIPVKFEYWF</sequence>
<dbReference type="AlphaFoldDB" id="A0A7W8G9D2"/>
<evidence type="ECO:0000256" key="1">
    <source>
        <dbReference type="ARBA" id="ARBA00022729"/>
    </source>
</evidence>
<dbReference type="Gene3D" id="2.40.160.20">
    <property type="match status" value="1"/>
</dbReference>
<keyword evidence="1" id="KW-0732">Signal</keyword>